<dbReference type="EMBL" id="FUKP01000012">
    <property type="protein sequence ID" value="SJN18177.1"/>
    <property type="molecule type" value="Genomic_DNA"/>
</dbReference>
<dbReference type="GO" id="GO:0106300">
    <property type="term" value="P:protein-DNA covalent cross-linking repair"/>
    <property type="evidence" value="ECO:0007669"/>
    <property type="project" value="InterPro"/>
</dbReference>
<dbReference type="EC" id="3.4.-.-" evidence="8"/>
<keyword evidence="2 8" id="KW-0645">Protease</keyword>
<keyword evidence="4 8" id="KW-0378">Hydrolase</keyword>
<dbReference type="Proteomes" id="UP000196230">
    <property type="component" value="Unassembled WGS sequence"/>
</dbReference>
<dbReference type="PANTHER" id="PTHR13604:SF0">
    <property type="entry name" value="ABASIC SITE PROCESSING PROTEIN HMCES"/>
    <property type="match status" value="1"/>
</dbReference>
<proteinExistence type="inferred from homology"/>
<evidence type="ECO:0000256" key="5">
    <source>
        <dbReference type="ARBA" id="ARBA00023124"/>
    </source>
</evidence>
<evidence type="ECO:0000256" key="1">
    <source>
        <dbReference type="ARBA" id="ARBA00008136"/>
    </source>
</evidence>
<evidence type="ECO:0000256" key="7">
    <source>
        <dbReference type="ARBA" id="ARBA00023239"/>
    </source>
</evidence>
<dbReference type="Gene3D" id="3.90.1680.10">
    <property type="entry name" value="SOS response associated peptidase-like"/>
    <property type="match status" value="1"/>
</dbReference>
<keyword evidence="5" id="KW-0190">Covalent protein-DNA linkage</keyword>
<accession>A0A1R4IEC4</accession>
<dbReference type="Pfam" id="PF02586">
    <property type="entry name" value="SRAP"/>
    <property type="match status" value="1"/>
</dbReference>
<dbReference type="PANTHER" id="PTHR13604">
    <property type="entry name" value="DC12-RELATED"/>
    <property type="match status" value="1"/>
</dbReference>
<keyword evidence="6" id="KW-0238">DNA-binding</keyword>
<comment type="similarity">
    <text evidence="1 8">Belongs to the SOS response-associated peptidase family.</text>
</comment>
<keyword evidence="7" id="KW-0456">Lyase</keyword>
<reference evidence="9 10" key="1">
    <citation type="submission" date="2017-02" db="EMBL/GenBank/DDBJ databases">
        <authorList>
            <person name="Peterson S.W."/>
        </authorList>
    </citation>
    <scope>NUCLEOTIDE SEQUENCE [LARGE SCALE GENOMIC DNA]</scope>
    <source>
        <strain evidence="9 10">2B3F</strain>
    </source>
</reference>
<keyword evidence="3" id="KW-0227">DNA damage</keyword>
<evidence type="ECO:0000256" key="8">
    <source>
        <dbReference type="RuleBase" id="RU364100"/>
    </source>
</evidence>
<gene>
    <name evidence="9" type="ORF">FM125_01825</name>
</gene>
<dbReference type="GO" id="GO:0003697">
    <property type="term" value="F:single-stranded DNA binding"/>
    <property type="evidence" value="ECO:0007669"/>
    <property type="project" value="InterPro"/>
</dbReference>
<evidence type="ECO:0000256" key="4">
    <source>
        <dbReference type="ARBA" id="ARBA00022801"/>
    </source>
</evidence>
<evidence type="ECO:0000313" key="9">
    <source>
        <dbReference type="EMBL" id="SJN18177.1"/>
    </source>
</evidence>
<dbReference type="GO" id="GO:0006508">
    <property type="term" value="P:proteolysis"/>
    <property type="evidence" value="ECO:0007669"/>
    <property type="project" value="UniProtKB-KW"/>
</dbReference>
<dbReference type="SUPFAM" id="SSF143081">
    <property type="entry name" value="BB1717-like"/>
    <property type="match status" value="1"/>
</dbReference>
<dbReference type="GO" id="GO:0008233">
    <property type="term" value="F:peptidase activity"/>
    <property type="evidence" value="ECO:0007669"/>
    <property type="project" value="UniProtKB-KW"/>
</dbReference>
<evidence type="ECO:0000256" key="6">
    <source>
        <dbReference type="ARBA" id="ARBA00023125"/>
    </source>
</evidence>
<dbReference type="GO" id="GO:0016829">
    <property type="term" value="F:lyase activity"/>
    <property type="evidence" value="ECO:0007669"/>
    <property type="project" value="UniProtKB-KW"/>
</dbReference>
<name>A0A1R4IEC4_9MICC</name>
<protein>
    <recommendedName>
        <fullName evidence="8">Abasic site processing protein</fullName>
        <ecNumber evidence="8">3.4.-.-</ecNumber>
    </recommendedName>
</protein>
<evidence type="ECO:0000256" key="2">
    <source>
        <dbReference type="ARBA" id="ARBA00022670"/>
    </source>
</evidence>
<evidence type="ECO:0000313" key="10">
    <source>
        <dbReference type="Proteomes" id="UP000196230"/>
    </source>
</evidence>
<dbReference type="RefSeq" id="WP_087133461.1">
    <property type="nucleotide sequence ID" value="NZ_FUKP01000012.1"/>
</dbReference>
<organism evidence="9 10">
    <name type="scientific">Micrococcus lylae</name>
    <dbReference type="NCBI Taxonomy" id="1273"/>
    <lineage>
        <taxon>Bacteria</taxon>
        <taxon>Bacillati</taxon>
        <taxon>Actinomycetota</taxon>
        <taxon>Actinomycetes</taxon>
        <taxon>Micrococcales</taxon>
        <taxon>Micrococcaceae</taxon>
        <taxon>Micrococcus</taxon>
    </lineage>
</organism>
<evidence type="ECO:0000256" key="3">
    <source>
        <dbReference type="ARBA" id="ARBA00022763"/>
    </source>
</evidence>
<sequence>MCGRYVMARATGDLVARGGAEPDEELVLRENWNVAPTAEVPILVAHAGNAGAGDGDAAVTRRIHVARWGLVPPWAKELSVGSRAFNARSETVAQKPTFRAAVRARRCAVPVEGYYEWKAPDPGQKGADGKAAKKQPFYVHPAGAGDGEGPVIWFAGLYEWWKDPEAQARGEDPWVLSCSILTCASPDPEDDDGTLASLGRLHDRLPVPLDESLMADWLEPVKLGSAEEAEDLVGRVVEHAESVARGWRLRPVGTAVGNVRNNGPELIRPQGGVQEPLV</sequence>
<dbReference type="AlphaFoldDB" id="A0A1R4IEC4"/>
<dbReference type="InterPro" id="IPR036590">
    <property type="entry name" value="SRAP-like"/>
</dbReference>
<dbReference type="InterPro" id="IPR003738">
    <property type="entry name" value="SRAP"/>
</dbReference>